<feature type="domain" description="EF-hand" evidence="13">
    <location>
        <begin position="505"/>
        <end position="540"/>
    </location>
</feature>
<dbReference type="Pfam" id="PF07992">
    <property type="entry name" value="Pyr_redox_2"/>
    <property type="match status" value="1"/>
</dbReference>
<evidence type="ECO:0000256" key="12">
    <source>
        <dbReference type="ARBA" id="ARBA00049010"/>
    </source>
</evidence>
<evidence type="ECO:0000313" key="15">
    <source>
        <dbReference type="Proteomes" id="UP001497522"/>
    </source>
</evidence>
<comment type="subcellular location">
    <subcellularLocation>
        <location evidence="1">Mitochondrion inner membrane</location>
        <topology evidence="1">Peripheral membrane protein</topology>
        <orientation evidence="1">Intermembrane side</orientation>
    </subcellularLocation>
</comment>
<dbReference type="InterPro" id="IPR002048">
    <property type="entry name" value="EF_hand_dom"/>
</dbReference>
<name>A0ABP1BYI2_9BRYO</name>
<comment type="similarity">
    <text evidence="2">Belongs to the NADH dehydrogenase family.</text>
</comment>
<reference evidence="14" key="1">
    <citation type="submission" date="2024-03" db="EMBL/GenBank/DDBJ databases">
        <authorList>
            <consortium name="ELIXIR-Norway"/>
            <consortium name="Elixir Norway"/>
        </authorList>
    </citation>
    <scope>NUCLEOTIDE SEQUENCE</scope>
</reference>
<dbReference type="PANTHER" id="PTHR43706:SF47">
    <property type="entry name" value="EXTERNAL NADH-UBIQUINONE OXIDOREDUCTASE 1, MITOCHONDRIAL-RELATED"/>
    <property type="match status" value="1"/>
</dbReference>
<keyword evidence="8" id="KW-0809">Transit peptide</keyword>
<evidence type="ECO:0000256" key="10">
    <source>
        <dbReference type="ARBA" id="ARBA00023027"/>
    </source>
</evidence>
<dbReference type="InterPro" id="IPR036188">
    <property type="entry name" value="FAD/NAD-bd_sf"/>
</dbReference>
<evidence type="ECO:0000313" key="14">
    <source>
        <dbReference type="EMBL" id="CAK9881165.1"/>
    </source>
</evidence>
<dbReference type="InterPro" id="IPR023753">
    <property type="entry name" value="FAD/NAD-binding_dom"/>
</dbReference>
<keyword evidence="6" id="KW-0274">FAD</keyword>
<keyword evidence="7" id="KW-0106">Calcium</keyword>
<keyword evidence="4" id="KW-0285">Flavoprotein</keyword>
<evidence type="ECO:0000256" key="9">
    <source>
        <dbReference type="ARBA" id="ARBA00023002"/>
    </source>
</evidence>
<dbReference type="PROSITE" id="PS50222">
    <property type="entry name" value="EF_HAND_2"/>
    <property type="match status" value="1"/>
</dbReference>
<dbReference type="EC" id="1.6.5.9" evidence="3"/>
<comment type="catalytic activity">
    <reaction evidence="11">
        <text>a quinone + NADH + H(+) = a quinol + NAD(+)</text>
        <dbReference type="Rhea" id="RHEA:46160"/>
        <dbReference type="ChEBI" id="CHEBI:15378"/>
        <dbReference type="ChEBI" id="CHEBI:24646"/>
        <dbReference type="ChEBI" id="CHEBI:57540"/>
        <dbReference type="ChEBI" id="CHEBI:57945"/>
        <dbReference type="ChEBI" id="CHEBI:132124"/>
        <dbReference type="EC" id="1.6.5.9"/>
    </reaction>
</comment>
<dbReference type="InterPro" id="IPR054585">
    <property type="entry name" value="NDH2-like_C"/>
</dbReference>
<protein>
    <recommendedName>
        <fullName evidence="3">NADH:ubiquinone reductase (non-electrogenic)</fullName>
        <ecNumber evidence="3">1.6.5.9</ecNumber>
    </recommendedName>
</protein>
<dbReference type="PRINTS" id="PR00368">
    <property type="entry name" value="FADPNR"/>
</dbReference>
<comment type="catalytic activity">
    <reaction evidence="12">
        <text>a ubiquinone + NADH + H(+) = a ubiquinol + NAD(+)</text>
        <dbReference type="Rhea" id="RHEA:23152"/>
        <dbReference type="Rhea" id="RHEA-COMP:9565"/>
        <dbReference type="Rhea" id="RHEA-COMP:9566"/>
        <dbReference type="ChEBI" id="CHEBI:15378"/>
        <dbReference type="ChEBI" id="CHEBI:16389"/>
        <dbReference type="ChEBI" id="CHEBI:17976"/>
        <dbReference type="ChEBI" id="CHEBI:57540"/>
        <dbReference type="ChEBI" id="CHEBI:57945"/>
    </reaction>
</comment>
<evidence type="ECO:0000256" key="2">
    <source>
        <dbReference type="ARBA" id="ARBA00005272"/>
    </source>
</evidence>
<gene>
    <name evidence="14" type="ORF">CSSPJE1EN2_LOCUS22564</name>
</gene>
<evidence type="ECO:0000256" key="8">
    <source>
        <dbReference type="ARBA" id="ARBA00022946"/>
    </source>
</evidence>
<proteinExistence type="inferred from homology"/>
<evidence type="ECO:0000256" key="3">
    <source>
        <dbReference type="ARBA" id="ARBA00012637"/>
    </source>
</evidence>
<keyword evidence="5" id="KW-0472">Membrane</keyword>
<keyword evidence="15" id="KW-1185">Reference proteome</keyword>
<dbReference type="PANTHER" id="PTHR43706">
    <property type="entry name" value="NADH DEHYDROGENASE"/>
    <property type="match status" value="1"/>
</dbReference>
<evidence type="ECO:0000256" key="6">
    <source>
        <dbReference type="ARBA" id="ARBA00022827"/>
    </source>
</evidence>
<evidence type="ECO:0000256" key="4">
    <source>
        <dbReference type="ARBA" id="ARBA00022630"/>
    </source>
</evidence>
<evidence type="ECO:0000256" key="11">
    <source>
        <dbReference type="ARBA" id="ARBA00047599"/>
    </source>
</evidence>
<accession>A0ABP1BYI2</accession>
<dbReference type="SMART" id="SM00054">
    <property type="entry name" value="EFh"/>
    <property type="match status" value="1"/>
</dbReference>
<evidence type="ECO:0000256" key="7">
    <source>
        <dbReference type="ARBA" id="ARBA00022837"/>
    </source>
</evidence>
<keyword evidence="9" id="KW-0560">Oxidoreductase</keyword>
<dbReference type="Pfam" id="PF22366">
    <property type="entry name" value="NDH2_C"/>
    <property type="match status" value="1"/>
</dbReference>
<dbReference type="Gene3D" id="3.50.50.100">
    <property type="match status" value="2"/>
</dbReference>
<keyword evidence="5" id="KW-0496">Mitochondrion</keyword>
<evidence type="ECO:0000256" key="1">
    <source>
        <dbReference type="ARBA" id="ARBA00004137"/>
    </source>
</evidence>
<dbReference type="SUPFAM" id="SSF47473">
    <property type="entry name" value="EF-hand"/>
    <property type="match status" value="1"/>
</dbReference>
<dbReference type="EMBL" id="OZ023709">
    <property type="protein sequence ID" value="CAK9881165.1"/>
    <property type="molecule type" value="Genomic_DNA"/>
</dbReference>
<dbReference type="Proteomes" id="UP001497522">
    <property type="component" value="Chromosome 8"/>
</dbReference>
<evidence type="ECO:0000256" key="5">
    <source>
        <dbReference type="ARBA" id="ARBA00022792"/>
    </source>
</evidence>
<dbReference type="InterPro" id="IPR018247">
    <property type="entry name" value="EF_Hand_1_Ca_BS"/>
</dbReference>
<keyword evidence="5" id="KW-0999">Mitochondrion inner membrane</keyword>
<dbReference type="SUPFAM" id="SSF51905">
    <property type="entry name" value="FAD/NAD(P)-binding domain"/>
    <property type="match status" value="2"/>
</dbReference>
<dbReference type="InterPro" id="IPR045024">
    <property type="entry name" value="NDH-2"/>
</dbReference>
<evidence type="ECO:0000259" key="13">
    <source>
        <dbReference type="PROSITE" id="PS50222"/>
    </source>
</evidence>
<dbReference type="PROSITE" id="PS00018">
    <property type="entry name" value="EF_HAND_1"/>
    <property type="match status" value="1"/>
</dbReference>
<dbReference type="InterPro" id="IPR011992">
    <property type="entry name" value="EF-hand-dom_pair"/>
</dbReference>
<keyword evidence="10" id="KW-0520">NAD</keyword>
<organism evidence="14 15">
    <name type="scientific">Sphagnum jensenii</name>
    <dbReference type="NCBI Taxonomy" id="128206"/>
    <lineage>
        <taxon>Eukaryota</taxon>
        <taxon>Viridiplantae</taxon>
        <taxon>Streptophyta</taxon>
        <taxon>Embryophyta</taxon>
        <taxon>Bryophyta</taxon>
        <taxon>Sphagnophytina</taxon>
        <taxon>Sphagnopsida</taxon>
        <taxon>Sphagnales</taxon>
        <taxon>Sphagnaceae</taxon>
        <taxon>Sphagnum</taxon>
    </lineage>
</organism>
<sequence length="706" mass="78867">MQPSDRLWIPLAPVCTLFLLRRCLLCSHWSSAFSSCACLLYSLATMPGEFFSRAVARAWFYNKKVPASINNRDQQLWQCQCRSAGRGRPSASRNYCSPSAGESAAAATSSRSEKQQGFFFRLFFGGRDRRGGVRGTSYVFAVAAAATAGCLGAAGLYVVLADAGQEVGSGTLLAADSQDPLQKKKKIVILGTGWGGISFLKTLDCKLFDVRIVSPRNYFVFTPLLPSVTVGTVEARSVTEPIRRIIRKKDAEFHEAECIKIDPENKQVICKDVSELDFERKPEFALDYDYLVIAVGATSNTFGTKGVDEYCHFLKDVEDAEKIREQVVDIFETASLPHLSPEVRRNLLSFVVVGGGPTGVEFSAELHDLVHEDLLCLYPHLKDNVTITLVQSGDHILNTFDKRISQFAEKKFQRDGVHVKIGCRVLEVTNKHIRFKSKDTGQLVDVPYGMIVWSTGIRTRPVITDFMKQIRQENRRVLATDEWLRVKNCEGVYALGDCASVEQRKIVEDIADLFKVADKDNDGYLSAADFVSTMEGVRVRYPQIDLYMNHNHMKGVIGLLDEAMNAGDQGTTKLDLEHFSAAISKVDSLMKCMPATAQVAAQQGTYLARSFNHFAQGKPAEGPLRIREQGHHRFHPFCYKHLGSFAPLGGETAAAELPGDWVSIGRSTMWLWYSVYASKQVSWRTRALVMFDWTKRFIFGRDSSRM</sequence>